<accession>A0A0E8BDQ4</accession>
<dbReference type="GO" id="GO:0030255">
    <property type="term" value="P:protein secretion by the type IV secretion system"/>
    <property type="evidence" value="ECO:0007669"/>
    <property type="project" value="InterPro"/>
</dbReference>
<evidence type="ECO:0000313" key="8">
    <source>
        <dbReference type="EMBL" id="SUV63260.1"/>
    </source>
</evidence>
<feature type="transmembrane region" description="Helical" evidence="6">
    <location>
        <begin position="292"/>
        <end position="313"/>
    </location>
</feature>
<keyword evidence="3 6" id="KW-1133">Transmembrane helix</keyword>
<keyword evidence="7" id="KW-0732">Signal</keyword>
<reference evidence="8 9" key="1">
    <citation type="submission" date="2018-06" db="EMBL/GenBank/DDBJ databases">
        <authorList>
            <consortium name="Pathogen Informatics"/>
            <person name="Doyle S."/>
        </authorList>
    </citation>
    <scope>NUCLEOTIDE SEQUENCE [LARGE SCALE GENOMIC DNA]</scope>
    <source>
        <strain evidence="8 9">NCTC10911</strain>
    </source>
</reference>
<evidence type="ECO:0000256" key="7">
    <source>
        <dbReference type="SAM" id="SignalP"/>
    </source>
</evidence>
<feature type="transmembrane region" description="Helical" evidence="6">
    <location>
        <begin position="121"/>
        <end position="138"/>
    </location>
</feature>
<dbReference type="RefSeq" id="WP_010931653.1">
    <property type="nucleotide sequence ID" value="NZ_AP024746.1"/>
</dbReference>
<dbReference type="InterPro" id="IPR007688">
    <property type="entry name" value="Conjugal_tfr_TrbL/VirB6"/>
</dbReference>
<dbReference type="GeneID" id="69599984"/>
<keyword evidence="2 6" id="KW-0812">Transmembrane</keyword>
<feature type="transmembrane region" description="Helical" evidence="6">
    <location>
        <begin position="259"/>
        <end position="280"/>
    </location>
</feature>
<dbReference type="SMR" id="A0A0E8BDQ4"/>
<feature type="compositionally biased region" description="Basic and acidic residues" evidence="5">
    <location>
        <begin position="441"/>
        <end position="455"/>
    </location>
</feature>
<comment type="subcellular location">
    <subcellularLocation>
        <location evidence="1">Membrane</location>
        <topology evidence="1">Multi-pass membrane protein</topology>
    </subcellularLocation>
</comment>
<feature type="chain" id="PRO_5015037003" evidence="7">
    <location>
        <begin position="25"/>
        <end position="463"/>
    </location>
</feature>
<evidence type="ECO:0000256" key="5">
    <source>
        <dbReference type="SAM" id="MobiDB-lite"/>
    </source>
</evidence>
<dbReference type="EMBL" id="UFTT01000002">
    <property type="protein sequence ID" value="SUV63260.1"/>
    <property type="molecule type" value="Genomic_DNA"/>
</dbReference>
<evidence type="ECO:0000256" key="3">
    <source>
        <dbReference type="ARBA" id="ARBA00022989"/>
    </source>
</evidence>
<feature type="region of interest" description="Disordered" evidence="5">
    <location>
        <begin position="376"/>
        <end position="463"/>
    </location>
</feature>
<protein>
    <submittedName>
        <fullName evidence="8">TrbL/VirB6 plasmid conjugal transfer protein</fullName>
    </submittedName>
</protein>
<evidence type="ECO:0000256" key="2">
    <source>
        <dbReference type="ARBA" id="ARBA00022692"/>
    </source>
</evidence>
<feature type="transmembrane region" description="Helical" evidence="6">
    <location>
        <begin position="232"/>
        <end position="253"/>
    </location>
</feature>
<feature type="signal peptide" evidence="7">
    <location>
        <begin position="1"/>
        <end position="24"/>
    </location>
</feature>
<evidence type="ECO:0000256" key="6">
    <source>
        <dbReference type="SAM" id="Phobius"/>
    </source>
</evidence>
<dbReference type="Pfam" id="PF04610">
    <property type="entry name" value="TrbL"/>
    <property type="match status" value="1"/>
</dbReference>
<dbReference type="AlphaFoldDB" id="A0A0E8BDQ4"/>
<proteinExistence type="predicted"/>
<dbReference type="GO" id="GO:0016020">
    <property type="term" value="C:membrane"/>
    <property type="evidence" value="ECO:0007669"/>
    <property type="project" value="UniProtKB-SubCell"/>
</dbReference>
<evidence type="ECO:0000313" key="9">
    <source>
        <dbReference type="Proteomes" id="UP000255014"/>
    </source>
</evidence>
<dbReference type="OMA" id="WEFIATA"/>
<organism evidence="8 9">
    <name type="scientific">Bordetella pertussis</name>
    <dbReference type="NCBI Taxonomy" id="520"/>
    <lineage>
        <taxon>Bacteria</taxon>
        <taxon>Pseudomonadati</taxon>
        <taxon>Pseudomonadota</taxon>
        <taxon>Betaproteobacteria</taxon>
        <taxon>Burkholderiales</taxon>
        <taxon>Alcaligenaceae</taxon>
        <taxon>Bordetella</taxon>
    </lineage>
</organism>
<dbReference type="Proteomes" id="UP000255014">
    <property type="component" value="Unassembled WGS sequence"/>
</dbReference>
<feature type="compositionally biased region" description="Low complexity" evidence="5">
    <location>
        <begin position="376"/>
        <end position="410"/>
    </location>
</feature>
<name>A0A0E8BDQ4_BORPT</name>
<gene>
    <name evidence="8" type="ORF">NCTC10911_00254</name>
</gene>
<sequence>MAGLSRILLSCTLACLLAGQAAQASVDDPTRAGGDNRVRALRADQARRDVLLTACRDDPGHRRGEPDCVNAERAQALQQWQAAAMTSVDAAFSDLAGALRNAAPRRMEAAIVRLTRQLQPLVYSMMTLLVLLTGYALLARRDRPFEWHIRHALLVAVVTSLALSPDRYLSTVVAGVQDVAGWLSGPWTAPDGAAGRGGLAQLDQFAAQAQAWVAQLAGQAANDANPGSAVNWLLCAMIVAASAGGWLCLAASLLIVPGLIVTLLLSLGPLFLVLLLFPALQRWTNAWLGALVRALVFMALGTPAVGLLSDVLAGALPAGLPQRFATDPLRSTMLAATLCATATLMLLTLVPLASSVNAGLRRRLWPNAAHPGLAQAHRQAAARQYAPRPAAAAAAAGPHQAGTYAASATPAPAPARPAPSFPAHAYRQYALGGARRPPPRVRRDDRPAPAPDRRVLPRKPNLP</sequence>
<feature type="compositionally biased region" description="Pro residues" evidence="5">
    <location>
        <begin position="411"/>
        <end position="420"/>
    </location>
</feature>
<evidence type="ECO:0000256" key="1">
    <source>
        <dbReference type="ARBA" id="ARBA00004141"/>
    </source>
</evidence>
<evidence type="ECO:0000256" key="4">
    <source>
        <dbReference type="ARBA" id="ARBA00023136"/>
    </source>
</evidence>
<feature type="transmembrane region" description="Helical" evidence="6">
    <location>
        <begin position="333"/>
        <end position="353"/>
    </location>
</feature>
<keyword evidence="4 6" id="KW-0472">Membrane</keyword>